<dbReference type="InterPro" id="IPR003673">
    <property type="entry name" value="CoA-Trfase_fam_III"/>
</dbReference>
<dbReference type="InterPro" id="IPR050509">
    <property type="entry name" value="CoA-transferase_III"/>
</dbReference>
<dbReference type="STRING" id="465721.ACG33_03935"/>
<dbReference type="PANTHER" id="PTHR48228">
    <property type="entry name" value="SUCCINYL-COA--D-CITRAMALATE COA-TRANSFERASE"/>
    <property type="match status" value="1"/>
</dbReference>
<protein>
    <submittedName>
        <fullName evidence="1">Alpha-methylacyl-CoA racemase</fullName>
        <ecNumber evidence="1">5.1.99.4</ecNumber>
    </submittedName>
</protein>
<organism evidence="1 2">
    <name type="scientific">Steroidobacter denitrificans</name>
    <dbReference type="NCBI Taxonomy" id="465721"/>
    <lineage>
        <taxon>Bacteria</taxon>
        <taxon>Pseudomonadati</taxon>
        <taxon>Pseudomonadota</taxon>
        <taxon>Gammaproteobacteria</taxon>
        <taxon>Steroidobacterales</taxon>
        <taxon>Steroidobacteraceae</taxon>
        <taxon>Steroidobacter</taxon>
    </lineage>
</organism>
<dbReference type="EC" id="5.1.99.4" evidence="1"/>
<dbReference type="GO" id="GO:0008111">
    <property type="term" value="F:alpha-methylacyl-CoA racemase activity"/>
    <property type="evidence" value="ECO:0007669"/>
    <property type="project" value="UniProtKB-EC"/>
</dbReference>
<dbReference type="RefSeq" id="WP_066918890.1">
    <property type="nucleotide sequence ID" value="NZ_CP011971.1"/>
</dbReference>
<evidence type="ECO:0000313" key="2">
    <source>
        <dbReference type="Proteomes" id="UP000070250"/>
    </source>
</evidence>
<keyword evidence="2" id="KW-1185">Reference proteome</keyword>
<dbReference type="Gene3D" id="3.40.50.10540">
    <property type="entry name" value="Crotonobetainyl-coa:carnitine coa-transferase, domain 1"/>
    <property type="match status" value="1"/>
</dbReference>
<name>A0A127F9N4_STEDE</name>
<dbReference type="Proteomes" id="UP000070250">
    <property type="component" value="Chromosome"/>
</dbReference>
<dbReference type="KEGG" id="sdf:ACG33_03935"/>
<dbReference type="PANTHER" id="PTHR48228:SF5">
    <property type="entry name" value="ALPHA-METHYLACYL-COA RACEMASE"/>
    <property type="match status" value="1"/>
</dbReference>
<dbReference type="InterPro" id="IPR023606">
    <property type="entry name" value="CoA-Trfase_III_dom_1_sf"/>
</dbReference>
<dbReference type="OrthoDB" id="9058532at2"/>
<accession>A0A127F9N4</accession>
<gene>
    <name evidence="1" type="ORF">ACG33_03935</name>
</gene>
<evidence type="ECO:0000313" key="1">
    <source>
        <dbReference type="EMBL" id="AMN46269.1"/>
    </source>
</evidence>
<dbReference type="Gene3D" id="3.30.1540.10">
    <property type="entry name" value="formyl-coa transferase, domain 3"/>
    <property type="match status" value="1"/>
</dbReference>
<reference evidence="1 2" key="1">
    <citation type="submission" date="2015-06" db="EMBL/GenBank/DDBJ databases">
        <title>A Comprehensive Approach to Explore the Metabolic and Phylogenetic Diversity of Bacterial Steroid Degradation in the Environment: Testosterone as an Example.</title>
        <authorList>
            <person name="Yang F.-C."/>
            <person name="Chen Y.-L."/>
            <person name="Yu C.-P."/>
            <person name="Tang S.-L."/>
            <person name="Wang P.-H."/>
            <person name="Ismail W."/>
            <person name="Wang C.-H."/>
            <person name="Yang C.-Y."/>
            <person name="Chiang Y.-R."/>
        </authorList>
    </citation>
    <scope>NUCLEOTIDE SEQUENCE [LARGE SCALE GENOMIC DNA]</scope>
    <source>
        <strain evidence="1 2">DSM 18526</strain>
    </source>
</reference>
<dbReference type="PATRIC" id="fig|465721.4.peg.843"/>
<sequence length="386" mass="41474">MALLSGYKVLDLASVGPAARASRILADYGMDIIKVAPVSAKGAKQIEPVFHAYGAGRGTRQIRVDLKSPEGRRAVERLVEGVDVVIESYRPGVAHRLGVGYEDLRAINPRIVYCSTSGYGQDGPWSQWAGHDINYVAVSGYLACSGRDAEGRPAMPGATVGDSAGGGMQAALAVIAALLHVAKGGEGRHLDVSITDGMLNLMSLYIDRFLATGEETHPGSDVLTGRYAWYGVYTCADGRYVSIGPVEGHFFKNLCRLLELEQYSASQYDDAKQDEMRAAFAQRFLTKERDAWVAALAGQDTCLAPVLSIAEVAASPHLRARRSFMRARHAERGSFEQLAPVLAGGERQQPEHQVRTAGTTDTETVLAAAGFSTDEIAELRRCGAVE</sequence>
<dbReference type="InterPro" id="IPR044855">
    <property type="entry name" value="CoA-Trfase_III_dom3_sf"/>
</dbReference>
<dbReference type="EMBL" id="CP011971">
    <property type="protein sequence ID" value="AMN46269.1"/>
    <property type="molecule type" value="Genomic_DNA"/>
</dbReference>
<keyword evidence="1" id="KW-0413">Isomerase</keyword>
<dbReference type="Pfam" id="PF02515">
    <property type="entry name" value="CoA_transf_3"/>
    <property type="match status" value="1"/>
</dbReference>
<dbReference type="AlphaFoldDB" id="A0A127F9N4"/>
<dbReference type="SUPFAM" id="SSF89796">
    <property type="entry name" value="CoA-transferase family III (CaiB/BaiF)"/>
    <property type="match status" value="1"/>
</dbReference>
<proteinExistence type="predicted"/>